<keyword evidence="3" id="KW-1185">Reference proteome</keyword>
<dbReference type="Proteomes" id="UP001165083">
    <property type="component" value="Unassembled WGS sequence"/>
</dbReference>
<comment type="caution">
    <text evidence="2">The sequence shown here is derived from an EMBL/GenBank/DDBJ whole genome shotgun (WGS) entry which is preliminary data.</text>
</comment>
<evidence type="ECO:0000256" key="1">
    <source>
        <dbReference type="SAM" id="MobiDB-lite"/>
    </source>
</evidence>
<protein>
    <submittedName>
        <fullName evidence="2">Unnamed protein product</fullName>
    </submittedName>
</protein>
<feature type="compositionally biased region" description="Low complexity" evidence="1">
    <location>
        <begin position="52"/>
        <end position="71"/>
    </location>
</feature>
<dbReference type="EMBL" id="BSXW01000356">
    <property type="protein sequence ID" value="GMF19850.1"/>
    <property type="molecule type" value="Genomic_DNA"/>
</dbReference>
<dbReference type="AlphaFoldDB" id="A0A9W6TSS0"/>
<proteinExistence type="predicted"/>
<name>A0A9W6TSS0_9STRA</name>
<evidence type="ECO:0000313" key="3">
    <source>
        <dbReference type="Proteomes" id="UP001165083"/>
    </source>
</evidence>
<feature type="compositionally biased region" description="Polar residues" evidence="1">
    <location>
        <begin position="1"/>
        <end position="16"/>
    </location>
</feature>
<feature type="region of interest" description="Disordered" evidence="1">
    <location>
        <begin position="1"/>
        <end position="73"/>
    </location>
</feature>
<accession>A0A9W6TSS0</accession>
<evidence type="ECO:0000313" key="2">
    <source>
        <dbReference type="EMBL" id="GMF19850.1"/>
    </source>
</evidence>
<reference evidence="2" key="1">
    <citation type="submission" date="2023-04" db="EMBL/GenBank/DDBJ databases">
        <title>Phytophthora lilii NBRC 32176.</title>
        <authorList>
            <person name="Ichikawa N."/>
            <person name="Sato H."/>
            <person name="Tonouchi N."/>
        </authorList>
    </citation>
    <scope>NUCLEOTIDE SEQUENCE</scope>
    <source>
        <strain evidence="2">NBRC 32176</strain>
    </source>
</reference>
<sequence length="97" mass="9776">MSDTDPSPSPLTTVDLTVSPPSPDSAGLSSPATQAAEPFAPVKTEAEGLTGPPSGSSAAAASFTAPEASSSRPLTLAALERVLELCDLRLEWPARNG</sequence>
<gene>
    <name evidence="2" type="ORF">Plil01_000762700</name>
</gene>
<organism evidence="2 3">
    <name type="scientific">Phytophthora lilii</name>
    <dbReference type="NCBI Taxonomy" id="2077276"/>
    <lineage>
        <taxon>Eukaryota</taxon>
        <taxon>Sar</taxon>
        <taxon>Stramenopiles</taxon>
        <taxon>Oomycota</taxon>
        <taxon>Peronosporomycetes</taxon>
        <taxon>Peronosporales</taxon>
        <taxon>Peronosporaceae</taxon>
        <taxon>Phytophthora</taxon>
    </lineage>
</organism>